<dbReference type="Proteomes" id="UP001501638">
    <property type="component" value="Unassembled WGS sequence"/>
</dbReference>
<evidence type="ECO:0000313" key="7">
    <source>
        <dbReference type="Proteomes" id="UP001501638"/>
    </source>
</evidence>
<keyword evidence="1" id="KW-0805">Transcription regulation</keyword>
<dbReference type="PANTHER" id="PTHR44688">
    <property type="entry name" value="DNA-BINDING TRANSCRIPTIONAL ACTIVATOR DEVR_DOSR"/>
    <property type="match status" value="1"/>
</dbReference>
<name>A0ABP5XMW4_9ACTN</name>
<dbReference type="SMART" id="SM00421">
    <property type="entry name" value="HTH_LUXR"/>
    <property type="match status" value="1"/>
</dbReference>
<organism evidence="6 7">
    <name type="scientific">Streptomyces macrosporus</name>
    <dbReference type="NCBI Taxonomy" id="44032"/>
    <lineage>
        <taxon>Bacteria</taxon>
        <taxon>Bacillati</taxon>
        <taxon>Actinomycetota</taxon>
        <taxon>Actinomycetes</taxon>
        <taxon>Kitasatosporales</taxon>
        <taxon>Streptomycetaceae</taxon>
        <taxon>Streptomyces</taxon>
    </lineage>
</organism>
<evidence type="ECO:0000256" key="2">
    <source>
        <dbReference type="ARBA" id="ARBA00023125"/>
    </source>
</evidence>
<proteinExistence type="predicted"/>
<dbReference type="InterPro" id="IPR016032">
    <property type="entry name" value="Sig_transdc_resp-reg_C-effctor"/>
</dbReference>
<comment type="caution">
    <text evidence="6">The sequence shown here is derived from an EMBL/GenBank/DDBJ whole genome shotgun (WGS) entry which is preliminary data.</text>
</comment>
<dbReference type="InterPro" id="IPR000792">
    <property type="entry name" value="Tscrpt_reg_LuxR_C"/>
</dbReference>
<feature type="region of interest" description="Disordered" evidence="4">
    <location>
        <begin position="1"/>
        <end position="25"/>
    </location>
</feature>
<dbReference type="PRINTS" id="PR00038">
    <property type="entry name" value="HTHLUXR"/>
</dbReference>
<keyword evidence="2" id="KW-0238">DNA-binding</keyword>
<keyword evidence="7" id="KW-1185">Reference proteome</keyword>
<evidence type="ECO:0000256" key="3">
    <source>
        <dbReference type="ARBA" id="ARBA00023163"/>
    </source>
</evidence>
<evidence type="ECO:0000259" key="5">
    <source>
        <dbReference type="PROSITE" id="PS50043"/>
    </source>
</evidence>
<evidence type="ECO:0000313" key="6">
    <source>
        <dbReference type="EMBL" id="GAA2460820.1"/>
    </source>
</evidence>
<gene>
    <name evidence="6" type="ORF">GCM10010405_51510</name>
</gene>
<evidence type="ECO:0000256" key="1">
    <source>
        <dbReference type="ARBA" id="ARBA00023015"/>
    </source>
</evidence>
<dbReference type="SUPFAM" id="SSF46894">
    <property type="entry name" value="C-terminal effector domain of the bipartite response regulators"/>
    <property type="match status" value="1"/>
</dbReference>
<feature type="domain" description="HTH luxR-type" evidence="5">
    <location>
        <begin position="163"/>
        <end position="228"/>
    </location>
</feature>
<evidence type="ECO:0000256" key="4">
    <source>
        <dbReference type="SAM" id="MobiDB-lite"/>
    </source>
</evidence>
<dbReference type="Gene3D" id="3.40.50.2300">
    <property type="match status" value="1"/>
</dbReference>
<keyword evidence="3" id="KW-0804">Transcription</keyword>
<dbReference type="PROSITE" id="PS50043">
    <property type="entry name" value="HTH_LUXR_2"/>
    <property type="match status" value="1"/>
</dbReference>
<accession>A0ABP5XMW4</accession>
<reference evidence="7" key="1">
    <citation type="journal article" date="2019" name="Int. J. Syst. Evol. Microbiol.">
        <title>The Global Catalogue of Microorganisms (GCM) 10K type strain sequencing project: providing services to taxonomists for standard genome sequencing and annotation.</title>
        <authorList>
            <consortium name="The Broad Institute Genomics Platform"/>
            <consortium name="The Broad Institute Genome Sequencing Center for Infectious Disease"/>
            <person name="Wu L."/>
            <person name="Ma J."/>
        </authorList>
    </citation>
    <scope>NUCLEOTIDE SEQUENCE [LARGE SCALE GENOMIC DNA]</scope>
    <source>
        <strain evidence="7">JCM 6305</strain>
    </source>
</reference>
<dbReference type="Pfam" id="PF00196">
    <property type="entry name" value="GerE"/>
    <property type="match status" value="1"/>
</dbReference>
<protein>
    <submittedName>
        <fullName evidence="6">Response regulator transcription factor</fullName>
    </submittedName>
</protein>
<dbReference type="PANTHER" id="PTHR44688:SF16">
    <property type="entry name" value="DNA-BINDING TRANSCRIPTIONAL ACTIVATOR DEVR_DOSR"/>
    <property type="match status" value="1"/>
</dbReference>
<dbReference type="EMBL" id="BAAASZ010000035">
    <property type="protein sequence ID" value="GAA2460820.1"/>
    <property type="molecule type" value="Genomic_DNA"/>
</dbReference>
<dbReference type="CDD" id="cd06170">
    <property type="entry name" value="LuxR_C_like"/>
    <property type="match status" value="1"/>
</dbReference>
<sequence length="230" mass="24848">MPATMSRVPAQPRSTHRTSRSDRPNRVTVAVYAADPVLRVGVVQQLRPRPEVDLLDDADAEQAQTSLVVVDGVDDDVAALLHRLRHNTATRTGLVVGTLGPGTLQRVVECGVAAVLRRVEADQDRLLHLVLAIANGEGVLPGDLLGKLLTHVGSLQRSALDPRGLSLSTLTPREADMLRLVSEGLDTAEIARKTAYSERTVKNVLHGITTRLQLRNRAHAVGYALRNGLI</sequence>